<name>A0A5B6X336_9ROSI</name>
<dbReference type="AlphaFoldDB" id="A0A5B6X336"/>
<evidence type="ECO:0000313" key="3">
    <source>
        <dbReference type="Proteomes" id="UP000325315"/>
    </source>
</evidence>
<accession>A0A5B6X336</accession>
<sequence>MEKLQQEMRDQMLEAQRNMMTQMAQMLSGAMDKGKGPIVNTEDNEDFPRGFTAPHVQTQPEEYPRRPPVTIRP</sequence>
<dbReference type="Proteomes" id="UP000325315">
    <property type="component" value="Unassembled WGS sequence"/>
</dbReference>
<dbReference type="EMBL" id="SMMG02000001">
    <property type="protein sequence ID" value="KAA3487395.1"/>
    <property type="molecule type" value="Genomic_DNA"/>
</dbReference>
<evidence type="ECO:0000256" key="1">
    <source>
        <dbReference type="SAM" id="MobiDB-lite"/>
    </source>
</evidence>
<proteinExistence type="predicted"/>
<gene>
    <name evidence="2" type="ORF">EPI10_031223</name>
</gene>
<evidence type="ECO:0000313" key="2">
    <source>
        <dbReference type="EMBL" id="KAA3487395.1"/>
    </source>
</evidence>
<dbReference type="OrthoDB" id="10353232at2759"/>
<reference evidence="2" key="1">
    <citation type="submission" date="2019-08" db="EMBL/GenBank/DDBJ databases">
        <authorList>
            <person name="Liu F."/>
        </authorList>
    </citation>
    <scope>NUCLEOTIDE SEQUENCE [LARGE SCALE GENOMIC DNA]</scope>
    <source>
        <strain evidence="2">PA1801</strain>
        <tissue evidence="2">Leaf</tissue>
    </source>
</reference>
<protein>
    <submittedName>
        <fullName evidence="2">Dynactin subunit 1-like</fullName>
    </submittedName>
</protein>
<organism evidence="2 3">
    <name type="scientific">Gossypium australe</name>
    <dbReference type="NCBI Taxonomy" id="47621"/>
    <lineage>
        <taxon>Eukaryota</taxon>
        <taxon>Viridiplantae</taxon>
        <taxon>Streptophyta</taxon>
        <taxon>Embryophyta</taxon>
        <taxon>Tracheophyta</taxon>
        <taxon>Spermatophyta</taxon>
        <taxon>Magnoliopsida</taxon>
        <taxon>eudicotyledons</taxon>
        <taxon>Gunneridae</taxon>
        <taxon>Pentapetalae</taxon>
        <taxon>rosids</taxon>
        <taxon>malvids</taxon>
        <taxon>Malvales</taxon>
        <taxon>Malvaceae</taxon>
        <taxon>Malvoideae</taxon>
        <taxon>Gossypium</taxon>
    </lineage>
</organism>
<comment type="caution">
    <text evidence="2">The sequence shown here is derived from an EMBL/GenBank/DDBJ whole genome shotgun (WGS) entry which is preliminary data.</text>
</comment>
<feature type="region of interest" description="Disordered" evidence="1">
    <location>
        <begin position="31"/>
        <end position="73"/>
    </location>
</feature>
<keyword evidence="3" id="KW-1185">Reference proteome</keyword>